<dbReference type="GO" id="GO:0005634">
    <property type="term" value="C:nucleus"/>
    <property type="evidence" value="ECO:0007669"/>
    <property type="project" value="UniProtKB-SubCell"/>
</dbReference>
<evidence type="ECO:0000313" key="9">
    <source>
        <dbReference type="Proteomes" id="UP000799423"/>
    </source>
</evidence>
<feature type="domain" description="Zn(2)-C6 fungal-type" evidence="7">
    <location>
        <begin position="62"/>
        <end position="89"/>
    </location>
</feature>
<dbReference type="InterPro" id="IPR036236">
    <property type="entry name" value="Znf_C2H2_sf"/>
</dbReference>
<dbReference type="SUPFAM" id="SSF57667">
    <property type="entry name" value="beta-beta-alpha zinc fingers"/>
    <property type="match status" value="1"/>
</dbReference>
<evidence type="ECO:0000256" key="5">
    <source>
        <dbReference type="ARBA" id="ARBA00022833"/>
    </source>
</evidence>
<dbReference type="CDD" id="cd00067">
    <property type="entry name" value="GAL4"/>
    <property type="match status" value="1"/>
</dbReference>
<accession>A0A6A7BLD6</accession>
<dbReference type="GO" id="GO:0000981">
    <property type="term" value="F:DNA-binding transcription factor activity, RNA polymerase II-specific"/>
    <property type="evidence" value="ECO:0007669"/>
    <property type="project" value="InterPro"/>
</dbReference>
<dbReference type="GO" id="GO:0000978">
    <property type="term" value="F:RNA polymerase II cis-regulatory region sequence-specific DNA binding"/>
    <property type="evidence" value="ECO:0007669"/>
    <property type="project" value="InterPro"/>
</dbReference>
<dbReference type="PANTHER" id="PTHR40626:SF3">
    <property type="entry name" value="TRANSCRIPTION FACTOR WITH C2H2 AND ZN(2)-CYS(6) DNA BINDING DOMAIN (EUROFUNG)-RELATED"/>
    <property type="match status" value="1"/>
</dbReference>
<dbReference type="SMART" id="SM00066">
    <property type="entry name" value="GAL4"/>
    <property type="match status" value="1"/>
</dbReference>
<name>A0A6A7BLD6_9PLEO</name>
<dbReference type="InterPro" id="IPR007219">
    <property type="entry name" value="XnlR_reg_dom"/>
</dbReference>
<keyword evidence="4" id="KW-0863">Zinc-finger</keyword>
<sequence>MQIFRDDMEGCAKEPFSCIFCARGFARSDALKRHWTSCRIRKQRGLPVPTLKAKTRGRKVRACDRCWRLKKACEGGKACKECVGRGARCAYERVSKRGGDVVSVFGDAGEGVLGSYEEKGKSGGDDAVDQGERETSVGMDEEIVSTFDLDMYESAFDILDSDNKSKESALDTGDDVLQHPPDDYYALEQSSRLDLDCWSVSSSLMIEHQISKSLYQRPTHLNIHMLIQFPFLENLTNTTGFVKSFGCGTKQQRLSITLNSSSMKPCRSLISFVGRSSDPATHWVEIMRDALQQQDHDVATDALDLLPMTHKIVSQIRGIALSKSHQSLEELAWSPSIEALCFKFFHPVSIQKNLALFWSCWYPNLPAIHRPTFEAKEKSPALIAAMTLVGACLSPDERDRASAQVWFNPVEEMVFSDHVFIDHDVSSAWQASNDSHRRGTHLDMLQAAYCVCLYQTWEGCKRSKRRVLRQRFSDLVYLARDIGLAQASLQMIDTSNPAAFDWDEYILRESLIRICSYICSIDASYALFFRHTPRMVLSELTIDMCSPESCFQASSKQECFIELKTWRSRMGIVTNNSRTTTTTNLTIFSAVEALRDEHAMATPQLCAAFSHLSVLNMFTIVHALYLQVYRLETSATTSLNTAETAPIATALRQWKEVWPSATRDAELADLADKERRTATLWQRVGFIRHVPEYWLVAWLTLVRIEERGRGLDAGAAEKGGAWLSGRGWEDEDMGEVRGVIAGFRRGKVVDV</sequence>
<dbReference type="InterPro" id="IPR036864">
    <property type="entry name" value="Zn2-C6_fun-type_DNA-bd_sf"/>
</dbReference>
<evidence type="ECO:0000259" key="7">
    <source>
        <dbReference type="PROSITE" id="PS00463"/>
    </source>
</evidence>
<gene>
    <name evidence="8" type="ORF">T440DRAFT_504721</name>
</gene>
<dbReference type="GO" id="GO:0000785">
    <property type="term" value="C:chromatin"/>
    <property type="evidence" value="ECO:0007669"/>
    <property type="project" value="TreeGrafter"/>
</dbReference>
<dbReference type="Proteomes" id="UP000799423">
    <property type="component" value="Unassembled WGS sequence"/>
</dbReference>
<dbReference type="PROSITE" id="PS00463">
    <property type="entry name" value="ZN2_CY6_FUNGAL_1"/>
    <property type="match status" value="1"/>
</dbReference>
<dbReference type="SUPFAM" id="SSF57701">
    <property type="entry name" value="Zn2/Cys6 DNA-binding domain"/>
    <property type="match status" value="1"/>
</dbReference>
<protein>
    <recommendedName>
        <fullName evidence="7">Zn(2)-C6 fungal-type domain-containing protein</fullName>
    </recommendedName>
</protein>
<dbReference type="CDD" id="cd12148">
    <property type="entry name" value="fungal_TF_MHR"/>
    <property type="match status" value="1"/>
</dbReference>
<dbReference type="InterPro" id="IPR001138">
    <property type="entry name" value="Zn2Cys6_DnaBD"/>
</dbReference>
<dbReference type="AlphaFoldDB" id="A0A6A7BLD6"/>
<dbReference type="EMBL" id="MU006291">
    <property type="protein sequence ID" value="KAF2855295.1"/>
    <property type="molecule type" value="Genomic_DNA"/>
</dbReference>
<keyword evidence="2" id="KW-0479">Metal-binding</keyword>
<dbReference type="Pfam" id="PF04082">
    <property type="entry name" value="Fungal_trans"/>
    <property type="match status" value="1"/>
</dbReference>
<evidence type="ECO:0000256" key="4">
    <source>
        <dbReference type="ARBA" id="ARBA00022771"/>
    </source>
</evidence>
<keyword evidence="3" id="KW-0677">Repeat</keyword>
<dbReference type="PANTHER" id="PTHR40626">
    <property type="entry name" value="MIP31509P"/>
    <property type="match status" value="1"/>
</dbReference>
<keyword evidence="9" id="KW-1185">Reference proteome</keyword>
<comment type="subcellular location">
    <subcellularLocation>
        <location evidence="1">Nucleus</location>
    </subcellularLocation>
</comment>
<keyword evidence="5" id="KW-0862">Zinc</keyword>
<reference evidence="8" key="1">
    <citation type="submission" date="2020-01" db="EMBL/GenBank/DDBJ databases">
        <authorList>
            <consortium name="DOE Joint Genome Institute"/>
            <person name="Haridas S."/>
            <person name="Albert R."/>
            <person name="Binder M."/>
            <person name="Bloem J."/>
            <person name="Labutti K."/>
            <person name="Salamov A."/>
            <person name="Andreopoulos B."/>
            <person name="Baker S.E."/>
            <person name="Barry K."/>
            <person name="Bills G."/>
            <person name="Bluhm B.H."/>
            <person name="Cannon C."/>
            <person name="Castanera R."/>
            <person name="Culley D.E."/>
            <person name="Daum C."/>
            <person name="Ezra D."/>
            <person name="Gonzalez J.B."/>
            <person name="Henrissat B."/>
            <person name="Kuo A."/>
            <person name="Liang C."/>
            <person name="Lipzen A."/>
            <person name="Lutzoni F."/>
            <person name="Magnuson J."/>
            <person name="Mondo S."/>
            <person name="Nolan M."/>
            <person name="Ohm R."/>
            <person name="Pangilinan J."/>
            <person name="Park H.-J."/>
            <person name="Ramirez L."/>
            <person name="Alfaro M."/>
            <person name="Sun H."/>
            <person name="Tritt A."/>
            <person name="Yoshinaga Y."/>
            <person name="Zwiers L.-H."/>
            <person name="Turgeon B.G."/>
            <person name="Goodwin S.B."/>
            <person name="Spatafora J.W."/>
            <person name="Crous P.W."/>
            <person name="Grigoriev I.V."/>
        </authorList>
    </citation>
    <scope>NUCLEOTIDE SEQUENCE</scope>
    <source>
        <strain evidence="8">IPT5</strain>
    </source>
</reference>
<evidence type="ECO:0000313" key="8">
    <source>
        <dbReference type="EMBL" id="KAF2855295.1"/>
    </source>
</evidence>
<evidence type="ECO:0000256" key="2">
    <source>
        <dbReference type="ARBA" id="ARBA00022723"/>
    </source>
</evidence>
<evidence type="ECO:0000256" key="3">
    <source>
        <dbReference type="ARBA" id="ARBA00022737"/>
    </source>
</evidence>
<evidence type="ECO:0000256" key="6">
    <source>
        <dbReference type="ARBA" id="ARBA00023242"/>
    </source>
</evidence>
<dbReference type="OrthoDB" id="654211at2759"/>
<dbReference type="InterPro" id="IPR051059">
    <property type="entry name" value="VerF-like"/>
</dbReference>
<dbReference type="GO" id="GO:0008270">
    <property type="term" value="F:zinc ion binding"/>
    <property type="evidence" value="ECO:0007669"/>
    <property type="project" value="UniProtKB-KW"/>
</dbReference>
<organism evidence="8 9">
    <name type="scientific">Plenodomus tracheiphilus IPT5</name>
    <dbReference type="NCBI Taxonomy" id="1408161"/>
    <lineage>
        <taxon>Eukaryota</taxon>
        <taxon>Fungi</taxon>
        <taxon>Dikarya</taxon>
        <taxon>Ascomycota</taxon>
        <taxon>Pezizomycotina</taxon>
        <taxon>Dothideomycetes</taxon>
        <taxon>Pleosporomycetidae</taxon>
        <taxon>Pleosporales</taxon>
        <taxon>Pleosporineae</taxon>
        <taxon>Leptosphaeriaceae</taxon>
        <taxon>Plenodomus</taxon>
    </lineage>
</organism>
<keyword evidence="6" id="KW-0539">Nucleus</keyword>
<evidence type="ECO:0000256" key="1">
    <source>
        <dbReference type="ARBA" id="ARBA00004123"/>
    </source>
</evidence>
<dbReference type="GO" id="GO:0006351">
    <property type="term" value="P:DNA-templated transcription"/>
    <property type="evidence" value="ECO:0007669"/>
    <property type="project" value="InterPro"/>
</dbReference>
<proteinExistence type="predicted"/>